<evidence type="ECO:0000259" key="4">
    <source>
        <dbReference type="PROSITE" id="PS51161"/>
    </source>
</evidence>
<dbReference type="InterPro" id="IPR039718">
    <property type="entry name" value="Rrm1"/>
</dbReference>
<gene>
    <name evidence="5" type="ORF">C1SCF055_LOCUS13638</name>
</gene>
<dbReference type="OrthoDB" id="3000483at2759"/>
<dbReference type="EMBL" id="CAMXCT030001066">
    <property type="protein sequence ID" value="CAL4773584.1"/>
    <property type="molecule type" value="Genomic_DNA"/>
</dbReference>
<keyword evidence="1 3" id="KW-0547">Nucleotide-binding</keyword>
<dbReference type="SUPFAM" id="SSF48168">
    <property type="entry name" value="R1 subunit of ribonucleotide reductase, N-terminal domain"/>
    <property type="match status" value="1"/>
</dbReference>
<evidence type="ECO:0000313" key="6">
    <source>
        <dbReference type="EMBL" id="CAL1139647.1"/>
    </source>
</evidence>
<dbReference type="PROSITE" id="PS51161">
    <property type="entry name" value="ATP_CONE"/>
    <property type="match status" value="1"/>
</dbReference>
<proteinExistence type="predicted"/>
<dbReference type="InterPro" id="IPR005144">
    <property type="entry name" value="ATP-cone_dom"/>
</dbReference>
<protein>
    <submittedName>
        <fullName evidence="7">ATP-cone domain-containing protein</fullName>
    </submittedName>
</protein>
<dbReference type="PANTHER" id="PTHR11573">
    <property type="entry name" value="RIBONUCLEOSIDE-DIPHOSPHATE REDUCTASE LARGE CHAIN"/>
    <property type="match status" value="1"/>
</dbReference>
<dbReference type="InterPro" id="IPR008926">
    <property type="entry name" value="RNR_R1-su_N"/>
</dbReference>
<evidence type="ECO:0000256" key="3">
    <source>
        <dbReference type="PROSITE-ProRule" id="PRU00492"/>
    </source>
</evidence>
<dbReference type="Proteomes" id="UP001152797">
    <property type="component" value="Unassembled WGS sequence"/>
</dbReference>
<keyword evidence="2 3" id="KW-0067">ATP-binding</keyword>
<evidence type="ECO:0000256" key="1">
    <source>
        <dbReference type="ARBA" id="ARBA00022741"/>
    </source>
</evidence>
<keyword evidence="8" id="KW-1185">Reference proteome</keyword>
<feature type="domain" description="ATP-cone" evidence="4">
    <location>
        <begin position="5"/>
        <end position="95"/>
    </location>
</feature>
<dbReference type="Pfam" id="PF03477">
    <property type="entry name" value="ATP-cone"/>
    <property type="match status" value="1"/>
</dbReference>
<sequence>MAGQMFVVKRDGRSQEVKFDNITKRIRTLCDGLDPRFIDPVPVTQKVVEGFYNGISTAQIDTLAAETCAYMSQKHPDFSTLAARIAVSNLHKCLG</sequence>
<comment type="caution">
    <text evidence="5">The sequence shown here is derived from an EMBL/GenBank/DDBJ whole genome shotgun (WGS) entry which is preliminary data.</text>
</comment>
<dbReference type="EMBL" id="CAMXCT010001066">
    <property type="protein sequence ID" value="CAI3986272.1"/>
    <property type="molecule type" value="Genomic_DNA"/>
</dbReference>
<evidence type="ECO:0000313" key="8">
    <source>
        <dbReference type="Proteomes" id="UP001152797"/>
    </source>
</evidence>
<name>A0A9P1FTY4_9DINO</name>
<accession>A0A9P1FTY4</accession>
<dbReference type="EMBL" id="CAMXCT020001066">
    <property type="protein sequence ID" value="CAL1139647.1"/>
    <property type="molecule type" value="Genomic_DNA"/>
</dbReference>
<dbReference type="AlphaFoldDB" id="A0A9P1FTY4"/>
<evidence type="ECO:0000313" key="5">
    <source>
        <dbReference type="EMBL" id="CAI3986272.1"/>
    </source>
</evidence>
<dbReference type="GO" id="GO:0005524">
    <property type="term" value="F:ATP binding"/>
    <property type="evidence" value="ECO:0007669"/>
    <property type="project" value="UniProtKB-UniRule"/>
</dbReference>
<dbReference type="PANTHER" id="PTHR11573:SF6">
    <property type="entry name" value="RIBONUCLEOSIDE-DIPHOSPHATE REDUCTASE LARGE SUBUNIT"/>
    <property type="match status" value="1"/>
</dbReference>
<reference evidence="6" key="2">
    <citation type="submission" date="2024-04" db="EMBL/GenBank/DDBJ databases">
        <authorList>
            <person name="Chen Y."/>
            <person name="Shah S."/>
            <person name="Dougan E. K."/>
            <person name="Thang M."/>
            <person name="Chan C."/>
        </authorList>
    </citation>
    <scope>NUCLEOTIDE SEQUENCE [LARGE SCALE GENOMIC DNA]</scope>
</reference>
<evidence type="ECO:0000313" key="7">
    <source>
        <dbReference type="EMBL" id="CAL4773584.1"/>
    </source>
</evidence>
<dbReference type="GO" id="GO:0005971">
    <property type="term" value="C:ribonucleoside-diphosphate reductase complex"/>
    <property type="evidence" value="ECO:0007669"/>
    <property type="project" value="TreeGrafter"/>
</dbReference>
<dbReference type="GO" id="GO:0009263">
    <property type="term" value="P:deoxyribonucleotide biosynthetic process"/>
    <property type="evidence" value="ECO:0007669"/>
    <property type="project" value="TreeGrafter"/>
</dbReference>
<evidence type="ECO:0000256" key="2">
    <source>
        <dbReference type="ARBA" id="ARBA00022840"/>
    </source>
</evidence>
<organism evidence="5">
    <name type="scientific">Cladocopium goreaui</name>
    <dbReference type="NCBI Taxonomy" id="2562237"/>
    <lineage>
        <taxon>Eukaryota</taxon>
        <taxon>Sar</taxon>
        <taxon>Alveolata</taxon>
        <taxon>Dinophyceae</taxon>
        <taxon>Suessiales</taxon>
        <taxon>Symbiodiniaceae</taxon>
        <taxon>Cladocopium</taxon>
    </lineage>
</organism>
<dbReference type="GO" id="GO:0004748">
    <property type="term" value="F:ribonucleoside-diphosphate reductase activity, thioredoxin disulfide as acceptor"/>
    <property type="evidence" value="ECO:0007669"/>
    <property type="project" value="TreeGrafter"/>
</dbReference>
<reference evidence="5" key="1">
    <citation type="submission" date="2022-10" db="EMBL/GenBank/DDBJ databases">
        <authorList>
            <person name="Chen Y."/>
            <person name="Dougan E. K."/>
            <person name="Chan C."/>
            <person name="Rhodes N."/>
            <person name="Thang M."/>
        </authorList>
    </citation>
    <scope>NUCLEOTIDE SEQUENCE</scope>
</reference>